<keyword evidence="5" id="KW-1185">Reference proteome</keyword>
<feature type="transmembrane region" description="Helical" evidence="1">
    <location>
        <begin position="31"/>
        <end position="53"/>
    </location>
</feature>
<sequence>MLPCPFKMLFGFDCLGCGFQRAFFLLFQGEFLAAFKMYPALYSWLLFLVILAFHFLDKSKNYKKPLWIFGIINLLFMFGGYYYKHFYI</sequence>
<evidence type="ECO:0000313" key="5">
    <source>
        <dbReference type="Proteomes" id="UP000198302"/>
    </source>
</evidence>
<organism evidence="2 4">
    <name type="scientific">Flavobacterium hibernum</name>
    <dbReference type="NCBI Taxonomy" id="37752"/>
    <lineage>
        <taxon>Bacteria</taxon>
        <taxon>Pseudomonadati</taxon>
        <taxon>Bacteroidota</taxon>
        <taxon>Flavobacteriia</taxon>
        <taxon>Flavobacteriales</taxon>
        <taxon>Flavobacteriaceae</taxon>
        <taxon>Flavobacterium</taxon>
    </lineage>
</organism>
<dbReference type="EMBL" id="JPRK01000009">
    <property type="protein sequence ID" value="KIO52657.1"/>
    <property type="molecule type" value="Genomic_DNA"/>
</dbReference>
<dbReference type="STRING" id="37752.IW18_12050"/>
<dbReference type="OrthoDB" id="9815897at2"/>
<comment type="caution">
    <text evidence="2">The sequence shown here is derived from an EMBL/GenBank/DDBJ whole genome shotgun (WGS) entry which is preliminary data.</text>
</comment>
<evidence type="ECO:0000313" key="2">
    <source>
        <dbReference type="EMBL" id="KIO52657.1"/>
    </source>
</evidence>
<reference evidence="2 4" key="1">
    <citation type="submission" date="2015-01" db="EMBL/GenBank/DDBJ databases">
        <title>Genome of Flavobacterium hibernum DSM 12611.</title>
        <authorList>
            <person name="Stropko S.J."/>
            <person name="Pipes S.E."/>
            <person name="Newman J.D."/>
        </authorList>
    </citation>
    <scope>NUCLEOTIDE SEQUENCE [LARGE SCALE GENOMIC DNA]</scope>
    <source>
        <strain evidence="2 4">DSM 12611</strain>
    </source>
</reference>
<dbReference type="AlphaFoldDB" id="A0A0D0F3H3"/>
<evidence type="ECO:0000256" key="1">
    <source>
        <dbReference type="SAM" id="Phobius"/>
    </source>
</evidence>
<feature type="transmembrane region" description="Helical" evidence="1">
    <location>
        <begin position="65"/>
        <end position="83"/>
    </location>
</feature>
<dbReference type="InterPro" id="IPR021215">
    <property type="entry name" value="DUF2752"/>
</dbReference>
<proteinExistence type="predicted"/>
<dbReference type="Proteomes" id="UP000198302">
    <property type="component" value="Unassembled WGS sequence"/>
</dbReference>
<dbReference type="Pfam" id="PF10825">
    <property type="entry name" value="DUF2752"/>
    <property type="match status" value="1"/>
</dbReference>
<evidence type="ECO:0008006" key="6">
    <source>
        <dbReference type="Google" id="ProtNLM"/>
    </source>
</evidence>
<dbReference type="EMBL" id="MUGX01000009">
    <property type="protein sequence ID" value="OXA89296.1"/>
    <property type="molecule type" value="Genomic_DNA"/>
</dbReference>
<name>A0A0D0F3H3_9FLAO</name>
<evidence type="ECO:0000313" key="3">
    <source>
        <dbReference type="EMBL" id="OXA89296.1"/>
    </source>
</evidence>
<protein>
    <recommendedName>
        <fullName evidence="6">DUF2752 domain-containing protein</fullName>
    </recommendedName>
</protein>
<keyword evidence="1" id="KW-0472">Membrane</keyword>
<accession>A0A0D0F3H3</accession>
<reference evidence="3 5" key="2">
    <citation type="submission" date="2016-11" db="EMBL/GenBank/DDBJ databases">
        <title>Whole genomes of Flavobacteriaceae.</title>
        <authorList>
            <person name="Stine C."/>
            <person name="Li C."/>
            <person name="Tadesse D."/>
        </authorList>
    </citation>
    <scope>NUCLEOTIDE SEQUENCE [LARGE SCALE GENOMIC DNA]</scope>
    <source>
        <strain evidence="3 5">ATCC 51468</strain>
    </source>
</reference>
<keyword evidence="1" id="KW-1133">Transmembrane helix</keyword>
<keyword evidence="1" id="KW-0812">Transmembrane</keyword>
<evidence type="ECO:0000313" key="4">
    <source>
        <dbReference type="Proteomes" id="UP000032061"/>
    </source>
</evidence>
<gene>
    <name evidence="3" type="ORF">B0A73_06885</name>
    <name evidence="2" type="ORF">IW18_12050</name>
</gene>
<dbReference type="Proteomes" id="UP000032061">
    <property type="component" value="Unassembled WGS sequence"/>
</dbReference>